<proteinExistence type="predicted"/>
<dbReference type="InterPro" id="IPR003615">
    <property type="entry name" value="HNH_nuc"/>
</dbReference>
<dbReference type="OrthoDB" id="9802901at2"/>
<accession>A0A366M2Q6</accession>
<keyword evidence="5" id="KW-1185">Reference proteome</keyword>
<protein>
    <recommendedName>
        <fullName evidence="3">HNH nuclease domain-containing protein</fullName>
    </recommendedName>
</protein>
<comment type="caution">
    <text evidence="4">The sequence shown here is derived from an EMBL/GenBank/DDBJ whole genome shotgun (WGS) entry which is preliminary data.</text>
</comment>
<dbReference type="AlphaFoldDB" id="A0A366M2Q6"/>
<keyword evidence="2" id="KW-0472">Membrane</keyword>
<evidence type="ECO:0000313" key="4">
    <source>
        <dbReference type="EMBL" id="RBQ20475.1"/>
    </source>
</evidence>
<evidence type="ECO:0000259" key="3">
    <source>
        <dbReference type="SMART" id="SM00507"/>
    </source>
</evidence>
<dbReference type="Proteomes" id="UP000253303">
    <property type="component" value="Unassembled WGS sequence"/>
</dbReference>
<dbReference type="InterPro" id="IPR052892">
    <property type="entry name" value="NA-targeting_endonuclease"/>
</dbReference>
<dbReference type="PANTHER" id="PTHR33877:SF2">
    <property type="entry name" value="OS07G0170200 PROTEIN"/>
    <property type="match status" value="1"/>
</dbReference>
<feature type="domain" description="HNH nuclease" evidence="3">
    <location>
        <begin position="12"/>
        <end position="67"/>
    </location>
</feature>
<feature type="region of interest" description="Disordered" evidence="1">
    <location>
        <begin position="121"/>
        <end position="145"/>
    </location>
</feature>
<dbReference type="SMART" id="SM00507">
    <property type="entry name" value="HNHc"/>
    <property type="match status" value="1"/>
</dbReference>
<keyword evidence="2" id="KW-0812">Transmembrane</keyword>
<dbReference type="PANTHER" id="PTHR33877">
    <property type="entry name" value="SLL1193 PROTEIN"/>
    <property type="match status" value="1"/>
</dbReference>
<keyword evidence="2" id="KW-1133">Transmembrane helix</keyword>
<feature type="transmembrane region" description="Helical" evidence="2">
    <location>
        <begin position="151"/>
        <end position="169"/>
    </location>
</feature>
<dbReference type="Gene3D" id="1.10.30.50">
    <property type="match status" value="1"/>
</dbReference>
<dbReference type="RefSeq" id="WP_113980669.1">
    <property type="nucleotide sequence ID" value="NZ_QMEY01000003.1"/>
</dbReference>
<dbReference type="InterPro" id="IPR029471">
    <property type="entry name" value="HNH_5"/>
</dbReference>
<gene>
    <name evidence="4" type="ORF">DP939_11925</name>
</gene>
<sequence>MTTRPNSDKRQRYRRQLAARDGARCFYCRHRFADPATEATLDHLVPTALGGTWARANLVLACEPCNQAKADRPPTAFVRTCGFRPGLRPRRADAFRRHLAALAGDRSAAARALLARCVRPVRKPSKPDSGDSRAGLPARAPDHRRGPFRPFRPLVPVLPALLVLAWTVVTHG</sequence>
<dbReference type="Pfam" id="PF14279">
    <property type="entry name" value="HNH_5"/>
    <property type="match status" value="1"/>
</dbReference>
<dbReference type="CDD" id="cd00085">
    <property type="entry name" value="HNHc"/>
    <property type="match status" value="1"/>
</dbReference>
<organism evidence="4 5">
    <name type="scientific">Spongiactinospora rosea</name>
    <dbReference type="NCBI Taxonomy" id="2248750"/>
    <lineage>
        <taxon>Bacteria</taxon>
        <taxon>Bacillati</taxon>
        <taxon>Actinomycetota</taxon>
        <taxon>Actinomycetes</taxon>
        <taxon>Streptosporangiales</taxon>
        <taxon>Streptosporangiaceae</taxon>
        <taxon>Spongiactinospora</taxon>
    </lineage>
</organism>
<evidence type="ECO:0000256" key="2">
    <source>
        <dbReference type="SAM" id="Phobius"/>
    </source>
</evidence>
<evidence type="ECO:0000313" key="5">
    <source>
        <dbReference type="Proteomes" id="UP000253303"/>
    </source>
</evidence>
<reference evidence="4 5" key="1">
    <citation type="submission" date="2018-06" db="EMBL/GenBank/DDBJ databases">
        <title>Sphaerisporangium craniellae sp. nov., isolated from a marine sponge in the South China Sea.</title>
        <authorList>
            <person name="Li L."/>
        </authorList>
    </citation>
    <scope>NUCLEOTIDE SEQUENCE [LARGE SCALE GENOMIC DNA]</scope>
    <source>
        <strain evidence="4 5">LHW63015</strain>
    </source>
</reference>
<name>A0A366M2Q6_9ACTN</name>
<dbReference type="EMBL" id="QMEY01000003">
    <property type="protein sequence ID" value="RBQ20475.1"/>
    <property type="molecule type" value="Genomic_DNA"/>
</dbReference>
<evidence type="ECO:0000256" key="1">
    <source>
        <dbReference type="SAM" id="MobiDB-lite"/>
    </source>
</evidence>